<dbReference type="PROSITE" id="PS50977">
    <property type="entry name" value="HTH_TETR_2"/>
    <property type="match status" value="1"/>
</dbReference>
<evidence type="ECO:0000313" key="7">
    <source>
        <dbReference type="Proteomes" id="UP000600247"/>
    </source>
</evidence>
<reference evidence="6 7" key="1">
    <citation type="journal article" date="2014" name="Int. J. Syst. Evol. Microbiol.">
        <title>Complete genome sequence of Corynebacterium casei LMG S-19264T (=DSM 44701T), isolated from a smear-ripened cheese.</title>
        <authorList>
            <consortium name="US DOE Joint Genome Institute (JGI-PGF)"/>
            <person name="Walter F."/>
            <person name="Albersmeier A."/>
            <person name="Kalinowski J."/>
            <person name="Ruckert C."/>
        </authorList>
    </citation>
    <scope>NUCLEOTIDE SEQUENCE [LARGE SCALE GENOMIC DNA]</scope>
    <source>
        <strain evidence="6 7">CGMCC 1.15286</strain>
    </source>
</reference>
<dbReference type="Pfam" id="PF00440">
    <property type="entry name" value="TetR_N"/>
    <property type="match status" value="1"/>
</dbReference>
<keyword evidence="1" id="KW-0805">Transcription regulation</keyword>
<evidence type="ECO:0000256" key="4">
    <source>
        <dbReference type="PROSITE-ProRule" id="PRU00335"/>
    </source>
</evidence>
<gene>
    <name evidence="6" type="ORF">GCM10010918_17180</name>
</gene>
<dbReference type="Proteomes" id="UP000600247">
    <property type="component" value="Unassembled WGS sequence"/>
</dbReference>
<dbReference type="Gene3D" id="1.10.10.60">
    <property type="entry name" value="Homeodomain-like"/>
    <property type="match status" value="1"/>
</dbReference>
<evidence type="ECO:0000259" key="5">
    <source>
        <dbReference type="PROSITE" id="PS50977"/>
    </source>
</evidence>
<evidence type="ECO:0000256" key="2">
    <source>
        <dbReference type="ARBA" id="ARBA00023125"/>
    </source>
</evidence>
<dbReference type="InterPro" id="IPR050109">
    <property type="entry name" value="HTH-type_TetR-like_transc_reg"/>
</dbReference>
<keyword evidence="3" id="KW-0804">Transcription</keyword>
<dbReference type="GO" id="GO:0003700">
    <property type="term" value="F:DNA-binding transcription factor activity"/>
    <property type="evidence" value="ECO:0007669"/>
    <property type="project" value="TreeGrafter"/>
</dbReference>
<dbReference type="PANTHER" id="PTHR30055">
    <property type="entry name" value="HTH-TYPE TRANSCRIPTIONAL REGULATOR RUTR"/>
    <property type="match status" value="1"/>
</dbReference>
<dbReference type="InterPro" id="IPR025996">
    <property type="entry name" value="MT1864/Rv1816-like_C"/>
</dbReference>
<feature type="DNA-binding region" description="H-T-H motif" evidence="4">
    <location>
        <begin position="29"/>
        <end position="48"/>
    </location>
</feature>
<evidence type="ECO:0000313" key="6">
    <source>
        <dbReference type="EMBL" id="GGG63755.1"/>
    </source>
</evidence>
<dbReference type="InterPro" id="IPR001647">
    <property type="entry name" value="HTH_TetR"/>
</dbReference>
<sequence>MSPRQGLDQQTILQAAAEIADERGLQEVTMALLSQKLGVRSPSLYNHVESLSGLRFKLTLHGLKCLNEKMLRSAFGRSGDDAVFACAKAYIEFAREHPGLYEATLASQIHTDDPEWKALSNELVQQLIELLRAYDLEYEEAIHLVRGLRSILHGFASLERAGGFGMPIHLDDSINRVLSVYLRGIHVDKK</sequence>
<dbReference type="GO" id="GO:0000976">
    <property type="term" value="F:transcription cis-regulatory region binding"/>
    <property type="evidence" value="ECO:0007669"/>
    <property type="project" value="TreeGrafter"/>
</dbReference>
<dbReference type="InterPro" id="IPR009057">
    <property type="entry name" value="Homeodomain-like_sf"/>
</dbReference>
<dbReference type="InterPro" id="IPR036271">
    <property type="entry name" value="Tet_transcr_reg_TetR-rel_C_sf"/>
</dbReference>
<keyword evidence="2 4" id="KW-0238">DNA-binding</keyword>
<keyword evidence="7" id="KW-1185">Reference proteome</keyword>
<dbReference type="EMBL" id="BMHY01000002">
    <property type="protein sequence ID" value="GGG63755.1"/>
    <property type="molecule type" value="Genomic_DNA"/>
</dbReference>
<dbReference type="AlphaFoldDB" id="A0A917H0N8"/>
<dbReference type="SUPFAM" id="SSF46689">
    <property type="entry name" value="Homeodomain-like"/>
    <property type="match status" value="1"/>
</dbReference>
<proteinExistence type="predicted"/>
<dbReference type="RefSeq" id="WP_188888476.1">
    <property type="nucleotide sequence ID" value="NZ_BMHY01000002.1"/>
</dbReference>
<feature type="domain" description="HTH tetR-type" evidence="5">
    <location>
        <begin position="6"/>
        <end position="66"/>
    </location>
</feature>
<comment type="caution">
    <text evidence="6">The sequence shown here is derived from an EMBL/GenBank/DDBJ whole genome shotgun (WGS) entry which is preliminary data.</text>
</comment>
<protein>
    <submittedName>
        <fullName evidence="6">TetR family transcriptional regulator</fullName>
    </submittedName>
</protein>
<organism evidence="6 7">
    <name type="scientific">Paenibacillus radicis</name>
    <name type="common">ex Gao et al. 2016</name>
    <dbReference type="NCBI Taxonomy" id="1737354"/>
    <lineage>
        <taxon>Bacteria</taxon>
        <taxon>Bacillati</taxon>
        <taxon>Bacillota</taxon>
        <taxon>Bacilli</taxon>
        <taxon>Bacillales</taxon>
        <taxon>Paenibacillaceae</taxon>
        <taxon>Paenibacillus</taxon>
    </lineage>
</organism>
<dbReference type="SUPFAM" id="SSF48498">
    <property type="entry name" value="Tetracyclin repressor-like, C-terminal domain"/>
    <property type="match status" value="1"/>
</dbReference>
<evidence type="ECO:0000256" key="1">
    <source>
        <dbReference type="ARBA" id="ARBA00023015"/>
    </source>
</evidence>
<dbReference type="PANTHER" id="PTHR30055:SF239">
    <property type="entry name" value="TRANSCRIPTIONAL REGULATORY PROTEIN"/>
    <property type="match status" value="1"/>
</dbReference>
<evidence type="ECO:0000256" key="3">
    <source>
        <dbReference type="ARBA" id="ARBA00023163"/>
    </source>
</evidence>
<dbReference type="Pfam" id="PF13305">
    <property type="entry name" value="TetR_C_33"/>
    <property type="match status" value="1"/>
</dbReference>
<name>A0A917H0N8_9BACL</name>
<accession>A0A917H0N8</accession>
<dbReference type="Gene3D" id="1.10.357.10">
    <property type="entry name" value="Tetracycline Repressor, domain 2"/>
    <property type="match status" value="1"/>
</dbReference>